<organism evidence="6 7">
    <name type="scientific">Desulfomarina profundi</name>
    <dbReference type="NCBI Taxonomy" id="2772557"/>
    <lineage>
        <taxon>Bacteria</taxon>
        <taxon>Pseudomonadati</taxon>
        <taxon>Thermodesulfobacteriota</taxon>
        <taxon>Desulfobulbia</taxon>
        <taxon>Desulfobulbales</taxon>
        <taxon>Desulfobulbaceae</taxon>
        <taxon>Desulfomarina</taxon>
    </lineage>
</organism>
<feature type="signal peptide" evidence="4">
    <location>
        <begin position="1"/>
        <end position="21"/>
    </location>
</feature>
<evidence type="ECO:0000259" key="5">
    <source>
        <dbReference type="Pfam" id="PF00496"/>
    </source>
</evidence>
<dbReference type="PANTHER" id="PTHR30290:SF9">
    <property type="entry name" value="OLIGOPEPTIDE-BINDING PROTEIN APPA"/>
    <property type="match status" value="1"/>
</dbReference>
<dbReference type="CDD" id="cd08515">
    <property type="entry name" value="PBP2_NikA_DppA_OppA_like_10"/>
    <property type="match status" value="1"/>
</dbReference>
<keyword evidence="7" id="KW-1185">Reference proteome</keyword>
<dbReference type="AlphaFoldDB" id="A0A8D5FJQ1"/>
<dbReference type="InterPro" id="IPR030678">
    <property type="entry name" value="Peptide/Ni-bd"/>
</dbReference>
<dbReference type="EMBL" id="AP024086">
    <property type="protein sequence ID" value="BCL62095.1"/>
    <property type="molecule type" value="Genomic_DNA"/>
</dbReference>
<gene>
    <name evidence="6" type="ORF">DGMP_27880</name>
</gene>
<dbReference type="Proteomes" id="UP000826725">
    <property type="component" value="Chromosome"/>
</dbReference>
<evidence type="ECO:0000256" key="1">
    <source>
        <dbReference type="ARBA" id="ARBA00005695"/>
    </source>
</evidence>
<keyword evidence="3 4" id="KW-0732">Signal</keyword>
<dbReference type="PANTHER" id="PTHR30290">
    <property type="entry name" value="PERIPLASMIC BINDING COMPONENT OF ABC TRANSPORTER"/>
    <property type="match status" value="1"/>
</dbReference>
<feature type="domain" description="Solute-binding protein family 5" evidence="5">
    <location>
        <begin position="69"/>
        <end position="424"/>
    </location>
</feature>
<evidence type="ECO:0000313" key="7">
    <source>
        <dbReference type="Proteomes" id="UP000826725"/>
    </source>
</evidence>
<dbReference type="GO" id="GO:0015833">
    <property type="term" value="P:peptide transport"/>
    <property type="evidence" value="ECO:0007669"/>
    <property type="project" value="TreeGrafter"/>
</dbReference>
<dbReference type="KEGG" id="dbk:DGMP_27880"/>
<comment type="similarity">
    <text evidence="1">Belongs to the bacterial solute-binding protein 5 family.</text>
</comment>
<evidence type="ECO:0000313" key="6">
    <source>
        <dbReference type="EMBL" id="BCL62095.1"/>
    </source>
</evidence>
<dbReference type="InterPro" id="IPR000914">
    <property type="entry name" value="SBP_5_dom"/>
</dbReference>
<evidence type="ECO:0000256" key="4">
    <source>
        <dbReference type="SAM" id="SignalP"/>
    </source>
</evidence>
<dbReference type="Pfam" id="PF00496">
    <property type="entry name" value="SBP_bac_5"/>
    <property type="match status" value="1"/>
</dbReference>
<sequence length="507" mass="57624">MLSLLLVVFISCFCYFQPAFADKKNDTLNIAFSKELETLDRYFNTAREGIVVARHVFDNLLYRDPVTYEYKGLLAKSFKWNSNTEMEIILREGVRFHNGQEMTADDVVYTLNFAANPDNKVKTQRYSSWIDHVEKTGPYGVKIILKKPFPAAFEFLSGANPIYPKDYYKKVGTKGFGMKPIGTGPYRITDVIPGKKIVMEINKEYFKDSPKGQPSIGKIVWRTLPEINTQMAELMTGGLDWIYLVPPDQAAKLAKTPGITVTPAETMRIGYLTFDAANRSGKEHGMENPFVKLKVRQAVNHAINKTSIARNLIGGQSRAVYSACFPSQFGCEQDVKKYEYDPQKAKQLLAEAGYPDGFETTLYGYRNRPFAEAMIGDLAAVGIKAKLMMMKYSALREKARAGKAQMQFLTWGSYSINDVSAITSHFFEFEADDLARDEIVRDLLIEADTSIDQAKRKELYSKALKRIAEQAYWCPMFTYVSNNCYSDSLDFTPYPDAVPRFFQARWK</sequence>
<dbReference type="GO" id="GO:1904680">
    <property type="term" value="F:peptide transmembrane transporter activity"/>
    <property type="evidence" value="ECO:0007669"/>
    <property type="project" value="TreeGrafter"/>
</dbReference>
<evidence type="ECO:0000256" key="3">
    <source>
        <dbReference type="ARBA" id="ARBA00022729"/>
    </source>
</evidence>
<evidence type="ECO:0000256" key="2">
    <source>
        <dbReference type="ARBA" id="ARBA00022448"/>
    </source>
</evidence>
<accession>A0A8D5FJQ1</accession>
<protein>
    <submittedName>
        <fullName evidence="6">ABC transporter substrate-binding protein</fullName>
    </submittedName>
</protein>
<proteinExistence type="inferred from homology"/>
<name>A0A8D5FJQ1_9BACT</name>
<dbReference type="PIRSF" id="PIRSF002741">
    <property type="entry name" value="MppA"/>
    <property type="match status" value="1"/>
</dbReference>
<feature type="chain" id="PRO_5034746215" evidence="4">
    <location>
        <begin position="22"/>
        <end position="507"/>
    </location>
</feature>
<keyword evidence="2" id="KW-0813">Transport</keyword>
<reference evidence="6" key="1">
    <citation type="submission" date="2020-09" db="EMBL/GenBank/DDBJ databases">
        <title>Desulfogranum mesoprofundum gen. nov., sp. nov., a novel mesophilic, sulfate-reducing chemolithoautotroph isolated from a deep-sea hydrothermal vent chimney in the Suiyo Seamount.</title>
        <authorList>
            <person name="Hashimoto Y."/>
            <person name="Nakagawa S."/>
        </authorList>
    </citation>
    <scope>NUCLEOTIDE SEQUENCE</scope>
    <source>
        <strain evidence="6">KT2</strain>
    </source>
</reference>
<dbReference type="InterPro" id="IPR039424">
    <property type="entry name" value="SBP_5"/>
</dbReference>